<organism evidence="2 3">
    <name type="scientific">Brachybacterium sacelli</name>
    <dbReference type="NCBI Taxonomy" id="173364"/>
    <lineage>
        <taxon>Bacteria</taxon>
        <taxon>Bacillati</taxon>
        <taxon>Actinomycetota</taxon>
        <taxon>Actinomycetes</taxon>
        <taxon>Micrococcales</taxon>
        <taxon>Dermabacteraceae</taxon>
        <taxon>Brachybacterium</taxon>
    </lineage>
</organism>
<feature type="region of interest" description="Disordered" evidence="1">
    <location>
        <begin position="246"/>
        <end position="268"/>
    </location>
</feature>
<dbReference type="Proteomes" id="UP001519290">
    <property type="component" value="Unassembled WGS sequence"/>
</dbReference>
<protein>
    <recommendedName>
        <fullName evidence="4">DUF4388 domain-containing protein</fullName>
    </recommendedName>
</protein>
<gene>
    <name evidence="2" type="ORF">JOF43_000621</name>
</gene>
<reference evidence="2 3" key="1">
    <citation type="submission" date="2021-03" db="EMBL/GenBank/DDBJ databases">
        <title>Sequencing the genomes of 1000 actinobacteria strains.</title>
        <authorList>
            <person name="Klenk H.-P."/>
        </authorList>
    </citation>
    <scope>NUCLEOTIDE SEQUENCE [LARGE SCALE GENOMIC DNA]</scope>
    <source>
        <strain evidence="2 3">DSM 14566</strain>
    </source>
</reference>
<evidence type="ECO:0000313" key="2">
    <source>
        <dbReference type="EMBL" id="MBP2380664.1"/>
    </source>
</evidence>
<dbReference type="EMBL" id="JAGIOD010000001">
    <property type="protein sequence ID" value="MBP2380664.1"/>
    <property type="molecule type" value="Genomic_DNA"/>
</dbReference>
<name>A0ABS4WYS7_9MICO</name>
<evidence type="ECO:0008006" key="4">
    <source>
        <dbReference type="Google" id="ProtNLM"/>
    </source>
</evidence>
<accession>A0ABS4WYS7</accession>
<comment type="caution">
    <text evidence="2">The sequence shown here is derived from an EMBL/GenBank/DDBJ whole genome shotgun (WGS) entry which is preliminary data.</text>
</comment>
<sequence length="297" mass="31742">MTTTTPETADPDAPTFTVTERDMLGALQLLALADEEAEVQYVLSDEELLALDGPDALRVLGSPYLDQDGVDRDTAAATALRGLIARRIVNPTDQAREDEGDLLIGEGDPTSRMIQLERGLAGLLALRRIPEAMVIIERMASEVRTTLGLYFFPDDGVLEEFTASDGFHHFTVPTRAGLAARLAQFVDPHDCAATDGEVEEITVAEVTSLEGLEDTRALSTITSIGDEDASRATIFALSDRLRVVDNGPADDEGADPSPETALAISDVSPDSLREILETLLPELPADEPDSGPGDVEA</sequence>
<evidence type="ECO:0000313" key="3">
    <source>
        <dbReference type="Proteomes" id="UP001519290"/>
    </source>
</evidence>
<dbReference type="RefSeq" id="WP_209898933.1">
    <property type="nucleotide sequence ID" value="NZ_BAAAJW010000014.1"/>
</dbReference>
<keyword evidence="3" id="KW-1185">Reference proteome</keyword>
<proteinExistence type="predicted"/>
<evidence type="ECO:0000256" key="1">
    <source>
        <dbReference type="SAM" id="MobiDB-lite"/>
    </source>
</evidence>